<dbReference type="OrthoDB" id="512915at2759"/>
<feature type="region of interest" description="Disordered" evidence="2">
    <location>
        <begin position="299"/>
        <end position="335"/>
    </location>
</feature>
<dbReference type="GO" id="GO:0005634">
    <property type="term" value="C:nucleus"/>
    <property type="evidence" value="ECO:0007669"/>
    <property type="project" value="EnsemblFungi"/>
</dbReference>
<keyword evidence="4" id="KW-1185">Reference proteome</keyword>
<feature type="compositionally biased region" description="Basic and acidic residues" evidence="2">
    <location>
        <begin position="323"/>
        <end position="333"/>
    </location>
</feature>
<feature type="compositionally biased region" description="Acidic residues" evidence="2">
    <location>
        <begin position="302"/>
        <end position="322"/>
    </location>
</feature>
<dbReference type="Proteomes" id="UP000094285">
    <property type="component" value="Unassembled WGS sequence"/>
</dbReference>
<reference evidence="4" key="1">
    <citation type="submission" date="2016-05" db="EMBL/GenBank/DDBJ databases">
        <title>Comparative genomics of biotechnologically important yeasts.</title>
        <authorList>
            <consortium name="DOE Joint Genome Institute"/>
            <person name="Riley R."/>
            <person name="Haridas S."/>
            <person name="Wolfe K.H."/>
            <person name="Lopes M.R."/>
            <person name="Hittinger C.T."/>
            <person name="Goker M."/>
            <person name="Salamov A."/>
            <person name="Wisecaver J."/>
            <person name="Long T.M."/>
            <person name="Aerts A.L."/>
            <person name="Barry K."/>
            <person name="Choi C."/>
            <person name="Clum A."/>
            <person name="Coughlan A.Y."/>
            <person name="Deshpande S."/>
            <person name="Douglass A.P."/>
            <person name="Hanson S.J."/>
            <person name="Klenk H.-P."/>
            <person name="Labutti K."/>
            <person name="Lapidus A."/>
            <person name="Lindquist E."/>
            <person name="Lipzen A."/>
            <person name="Meier-Kolthoff J.P."/>
            <person name="Ohm R.A."/>
            <person name="Otillar R.P."/>
            <person name="Pangilinan J."/>
            <person name="Peng Y."/>
            <person name="Rokas A."/>
            <person name="Rosa C.A."/>
            <person name="Scheuner C."/>
            <person name="Sibirny A.A."/>
            <person name="Slot J.C."/>
            <person name="Stielow J.B."/>
            <person name="Sun H."/>
            <person name="Kurtzman C.P."/>
            <person name="Blackwell M."/>
            <person name="Grigoriev I.V."/>
            <person name="Jeffries T.W."/>
        </authorList>
    </citation>
    <scope>NUCLEOTIDE SEQUENCE [LARGE SCALE GENOMIC DNA]</scope>
    <source>
        <strain evidence="4">NRRL Y-17324</strain>
    </source>
</reference>
<dbReference type="GO" id="GO:0030695">
    <property type="term" value="F:GTPase regulator activity"/>
    <property type="evidence" value="ECO:0007669"/>
    <property type="project" value="EnsemblFungi"/>
</dbReference>
<evidence type="ECO:0000313" key="3">
    <source>
        <dbReference type="EMBL" id="ODV77825.1"/>
    </source>
</evidence>
<organism evidence="3 4">
    <name type="scientific">Suhomyces tanzawaensis NRRL Y-17324</name>
    <dbReference type="NCBI Taxonomy" id="984487"/>
    <lineage>
        <taxon>Eukaryota</taxon>
        <taxon>Fungi</taxon>
        <taxon>Dikarya</taxon>
        <taxon>Ascomycota</taxon>
        <taxon>Saccharomycotina</taxon>
        <taxon>Pichiomycetes</taxon>
        <taxon>Debaryomycetaceae</taxon>
        <taxon>Suhomyces</taxon>
    </lineage>
</organism>
<name>A0A1E4SE92_9ASCO</name>
<accession>A0A1E4SE92</accession>
<dbReference type="EMBL" id="KV453914">
    <property type="protein sequence ID" value="ODV77825.1"/>
    <property type="molecule type" value="Genomic_DNA"/>
</dbReference>
<keyword evidence="1" id="KW-0175">Coiled coil</keyword>
<gene>
    <name evidence="3" type="ORF">CANTADRAFT_30437</name>
</gene>
<evidence type="ECO:0000313" key="4">
    <source>
        <dbReference type="Proteomes" id="UP000094285"/>
    </source>
</evidence>
<dbReference type="Pfam" id="PF05508">
    <property type="entry name" value="Ran-binding"/>
    <property type="match status" value="1"/>
</dbReference>
<evidence type="ECO:0000256" key="1">
    <source>
        <dbReference type="SAM" id="Coils"/>
    </source>
</evidence>
<dbReference type="RefSeq" id="XP_020062947.1">
    <property type="nucleotide sequence ID" value="XM_020208352.1"/>
</dbReference>
<proteinExistence type="predicted"/>
<dbReference type="AlphaFoldDB" id="A0A1E4SE92"/>
<protein>
    <submittedName>
        <fullName evidence="3">Ran-binding-domain-containing protein</fullName>
    </submittedName>
</protein>
<dbReference type="GO" id="GO:0005737">
    <property type="term" value="C:cytoplasm"/>
    <property type="evidence" value="ECO:0007669"/>
    <property type="project" value="EnsemblFungi"/>
</dbReference>
<dbReference type="GeneID" id="30982489"/>
<feature type="non-terminal residue" evidence="3">
    <location>
        <position position="389"/>
    </location>
</feature>
<dbReference type="InterPro" id="IPR008812">
    <property type="entry name" value="Ran_GTP-bd-rel"/>
</dbReference>
<sequence>MDQILAKASNQAVTFAIRSGISLASGYAIKTITRLLDKLPEEEKQRIQKGRNRLQTKIDVVSVSIDLIRLASARGNTTLESTLSMIQELTEDIDHFQERIDGIANQLTGVNAKESVKRVEDQLRKLENQINDLVPLLNLSLITAGVNMNGSLGKGISPGRLLQASNYLINSENNSEVGPTFDLVMYTIFYNPSRLKSVEGADELSCITWKETYARALVKITKLENNNFDFKFEIHEDLNDGRYHEEEATSKIYDVSKIERMFFSASGKLLKLEGRNSPVLIIKLVEGINEEWIGLGELNAGEFDEEDDDEEDEDENDDEDERDGNKAKKESKAAKNTSLSLLEYLLRLSKLQQIEQQSILNIKDEVLALYLKDEEASNLPIVPQTSQEK</sequence>
<dbReference type="PANTHER" id="PTHR31010">
    <property type="entry name" value="RAN-SPECIFIC GTPASE-ACTIVATING PROTEIN 30-RELATED"/>
    <property type="match status" value="1"/>
</dbReference>
<evidence type="ECO:0000256" key="2">
    <source>
        <dbReference type="SAM" id="MobiDB-lite"/>
    </source>
</evidence>
<dbReference type="PANTHER" id="PTHR31010:SF2">
    <property type="entry name" value="RAN-SPECIFIC GTPASE-ACTIVATING PROTEIN 30"/>
    <property type="match status" value="1"/>
</dbReference>
<feature type="coiled-coil region" evidence="1">
    <location>
        <begin position="79"/>
        <end position="129"/>
    </location>
</feature>